<dbReference type="Proteomes" id="UP000256845">
    <property type="component" value="Unassembled WGS sequence"/>
</dbReference>
<protein>
    <submittedName>
        <fullName evidence="2">Uncharacterized protein</fullName>
    </submittedName>
</protein>
<evidence type="ECO:0000313" key="2">
    <source>
        <dbReference type="EMBL" id="RED51396.1"/>
    </source>
</evidence>
<name>A0A3D9HR83_9PROT</name>
<dbReference type="AlphaFoldDB" id="A0A3D9HR83"/>
<proteinExistence type="predicted"/>
<reference evidence="2 3" key="1">
    <citation type="submission" date="2018-07" db="EMBL/GenBank/DDBJ databases">
        <title>Genomic Encyclopedia of Type Strains, Phase III (KMG-III): the genomes of soil and plant-associated and newly described type strains.</title>
        <authorList>
            <person name="Whitman W."/>
        </authorList>
    </citation>
    <scope>NUCLEOTIDE SEQUENCE [LARGE SCALE GENOMIC DNA]</scope>
    <source>
        <strain evidence="2 3">CECT 8488</strain>
    </source>
</reference>
<organism evidence="2 3">
    <name type="scientific">Aestuariispira insulae</name>
    <dbReference type="NCBI Taxonomy" id="1461337"/>
    <lineage>
        <taxon>Bacteria</taxon>
        <taxon>Pseudomonadati</taxon>
        <taxon>Pseudomonadota</taxon>
        <taxon>Alphaproteobacteria</taxon>
        <taxon>Rhodospirillales</taxon>
        <taxon>Kiloniellaceae</taxon>
        <taxon>Aestuariispira</taxon>
    </lineage>
</organism>
<dbReference type="EMBL" id="QRDW01000003">
    <property type="protein sequence ID" value="RED51396.1"/>
    <property type="molecule type" value="Genomic_DNA"/>
</dbReference>
<evidence type="ECO:0000256" key="1">
    <source>
        <dbReference type="SAM" id="Phobius"/>
    </source>
</evidence>
<keyword evidence="1" id="KW-1133">Transmembrane helix</keyword>
<gene>
    <name evidence="2" type="ORF">DFP90_103196</name>
</gene>
<accession>A0A3D9HR83</accession>
<feature type="transmembrane region" description="Helical" evidence="1">
    <location>
        <begin position="12"/>
        <end position="31"/>
    </location>
</feature>
<keyword evidence="3" id="KW-1185">Reference proteome</keyword>
<keyword evidence="1" id="KW-0472">Membrane</keyword>
<comment type="caution">
    <text evidence="2">The sequence shown here is derived from an EMBL/GenBank/DDBJ whole genome shotgun (WGS) entry which is preliminary data.</text>
</comment>
<dbReference type="RefSeq" id="WP_115936290.1">
    <property type="nucleotide sequence ID" value="NZ_QRDW01000003.1"/>
</dbReference>
<feature type="transmembrane region" description="Helical" evidence="1">
    <location>
        <begin position="37"/>
        <end position="55"/>
    </location>
</feature>
<sequence length="61" mass="6688">MLEVVKEHMKAVLLVLVGLIVIAGYAAGMVFGVEAVFWLAMAIFPLCVFNLFWWSSPKGCA</sequence>
<keyword evidence="1" id="KW-0812">Transmembrane</keyword>
<evidence type="ECO:0000313" key="3">
    <source>
        <dbReference type="Proteomes" id="UP000256845"/>
    </source>
</evidence>